<accession>A0AAE3KW04</accession>
<dbReference type="AlphaFoldDB" id="A0AAE3KW04"/>
<proteinExistence type="predicted"/>
<dbReference type="Proteomes" id="UP001204144">
    <property type="component" value="Unassembled WGS sequence"/>
</dbReference>
<dbReference type="InterPro" id="IPR029074">
    <property type="entry name" value="Imm49"/>
</dbReference>
<evidence type="ECO:0000313" key="1">
    <source>
        <dbReference type="EMBL" id="MCP9764826.1"/>
    </source>
</evidence>
<dbReference type="Pfam" id="PF15575">
    <property type="entry name" value="Imm49"/>
    <property type="match status" value="1"/>
</dbReference>
<evidence type="ECO:0000313" key="2">
    <source>
        <dbReference type="Proteomes" id="UP001204144"/>
    </source>
</evidence>
<name>A0AAE3KW04_9BACT</name>
<sequence>MIQELQEKLELCSKNEHLYLEYLKNPEYNAEYLIMNLISCNLQIAANEIFGKKDIYKGKNCFFRAALLKLFLHENYDKGTYTSSNLFLVSNGFMYSILSDNPKLINRLSIYEDNFLDTFGACFAKAIQACMRGDNKYLIEQITNLERHTRKGNAKNYSGISIAFKGLMEFDKNTIEEGIKEILSKHNKQEQPTVIKDYLNLEALTLAKLALRKGILVNIDNPLLPKEMIPINALENYKGYDILKEIEAFL</sequence>
<protein>
    <submittedName>
        <fullName evidence="1">Uncharacterized protein</fullName>
    </submittedName>
</protein>
<comment type="caution">
    <text evidence="1">The sequence shown here is derived from an EMBL/GenBank/DDBJ whole genome shotgun (WGS) entry which is preliminary data.</text>
</comment>
<dbReference type="EMBL" id="RJUF01000176">
    <property type="protein sequence ID" value="MCP9764826.1"/>
    <property type="molecule type" value="Genomic_DNA"/>
</dbReference>
<reference evidence="1 2" key="1">
    <citation type="submission" date="2018-11" db="EMBL/GenBank/DDBJ databases">
        <title>Novel bacteria species description.</title>
        <authorList>
            <person name="Han J.-H."/>
        </authorList>
    </citation>
    <scope>NUCLEOTIDE SEQUENCE [LARGE SCALE GENOMIC DNA]</scope>
    <source>
        <strain evidence="1 2">KCTC23259</strain>
    </source>
</reference>
<dbReference type="RefSeq" id="WP_255038513.1">
    <property type="nucleotide sequence ID" value="NZ_RJUF01000176.1"/>
</dbReference>
<organism evidence="1 2">
    <name type="scientific">Lacihabitans soyangensis</name>
    <dbReference type="NCBI Taxonomy" id="869394"/>
    <lineage>
        <taxon>Bacteria</taxon>
        <taxon>Pseudomonadati</taxon>
        <taxon>Bacteroidota</taxon>
        <taxon>Cytophagia</taxon>
        <taxon>Cytophagales</taxon>
        <taxon>Leadbetterellaceae</taxon>
        <taxon>Lacihabitans</taxon>
    </lineage>
</organism>
<gene>
    <name evidence="1" type="ORF">EGI31_17945</name>
</gene>
<keyword evidence="2" id="KW-1185">Reference proteome</keyword>